<name>A0A0C3LRU1_9AGAM</name>
<gene>
    <name evidence="2" type="ORF">M407DRAFT_26486</name>
</gene>
<evidence type="ECO:0000313" key="3">
    <source>
        <dbReference type="Proteomes" id="UP000054248"/>
    </source>
</evidence>
<accession>A0A0C3LRU1</accession>
<reference evidence="2 3" key="1">
    <citation type="submission" date="2014-04" db="EMBL/GenBank/DDBJ databases">
        <authorList>
            <consortium name="DOE Joint Genome Institute"/>
            <person name="Kuo A."/>
            <person name="Girlanda M."/>
            <person name="Perotto S."/>
            <person name="Kohler A."/>
            <person name="Nagy L.G."/>
            <person name="Floudas D."/>
            <person name="Copeland A."/>
            <person name="Barry K.W."/>
            <person name="Cichocki N."/>
            <person name="Veneault-Fourrey C."/>
            <person name="LaButti K."/>
            <person name="Lindquist E.A."/>
            <person name="Lipzen A."/>
            <person name="Lundell T."/>
            <person name="Morin E."/>
            <person name="Murat C."/>
            <person name="Sun H."/>
            <person name="Tunlid A."/>
            <person name="Henrissat B."/>
            <person name="Grigoriev I.V."/>
            <person name="Hibbett D.S."/>
            <person name="Martin F."/>
            <person name="Nordberg H.P."/>
            <person name="Cantor M.N."/>
            <person name="Hua S.X."/>
        </authorList>
    </citation>
    <scope>NUCLEOTIDE SEQUENCE [LARGE SCALE GENOMIC DNA]</scope>
    <source>
        <strain evidence="2 3">MUT 4182</strain>
    </source>
</reference>
<dbReference type="AlphaFoldDB" id="A0A0C3LRU1"/>
<dbReference type="EMBL" id="KN823068">
    <property type="protein sequence ID" value="KIO24132.1"/>
    <property type="molecule type" value="Genomic_DNA"/>
</dbReference>
<keyword evidence="3" id="KW-1185">Reference proteome</keyword>
<protein>
    <submittedName>
        <fullName evidence="2">Uncharacterized protein</fullName>
    </submittedName>
</protein>
<organism evidence="2 3">
    <name type="scientific">Tulasnella calospora MUT 4182</name>
    <dbReference type="NCBI Taxonomy" id="1051891"/>
    <lineage>
        <taxon>Eukaryota</taxon>
        <taxon>Fungi</taxon>
        <taxon>Dikarya</taxon>
        <taxon>Basidiomycota</taxon>
        <taxon>Agaricomycotina</taxon>
        <taxon>Agaricomycetes</taxon>
        <taxon>Cantharellales</taxon>
        <taxon>Tulasnellaceae</taxon>
        <taxon>Tulasnella</taxon>
    </lineage>
</organism>
<evidence type="ECO:0000256" key="1">
    <source>
        <dbReference type="SAM" id="MobiDB-lite"/>
    </source>
</evidence>
<reference evidence="3" key="2">
    <citation type="submission" date="2015-01" db="EMBL/GenBank/DDBJ databases">
        <title>Evolutionary Origins and Diversification of the Mycorrhizal Mutualists.</title>
        <authorList>
            <consortium name="DOE Joint Genome Institute"/>
            <consortium name="Mycorrhizal Genomics Consortium"/>
            <person name="Kohler A."/>
            <person name="Kuo A."/>
            <person name="Nagy L.G."/>
            <person name="Floudas D."/>
            <person name="Copeland A."/>
            <person name="Barry K.W."/>
            <person name="Cichocki N."/>
            <person name="Veneault-Fourrey C."/>
            <person name="LaButti K."/>
            <person name="Lindquist E.A."/>
            <person name="Lipzen A."/>
            <person name="Lundell T."/>
            <person name="Morin E."/>
            <person name="Murat C."/>
            <person name="Riley R."/>
            <person name="Ohm R."/>
            <person name="Sun H."/>
            <person name="Tunlid A."/>
            <person name="Henrissat B."/>
            <person name="Grigoriev I.V."/>
            <person name="Hibbett D.S."/>
            <person name="Martin F."/>
        </authorList>
    </citation>
    <scope>NUCLEOTIDE SEQUENCE [LARGE SCALE GENOMIC DNA]</scope>
    <source>
        <strain evidence="3">MUT 4182</strain>
    </source>
</reference>
<feature type="region of interest" description="Disordered" evidence="1">
    <location>
        <begin position="14"/>
        <end position="37"/>
    </location>
</feature>
<proteinExistence type="predicted"/>
<dbReference type="OrthoDB" id="3213382at2759"/>
<dbReference type="HOGENOM" id="CLU_130037_0_0_1"/>
<evidence type="ECO:0000313" key="2">
    <source>
        <dbReference type="EMBL" id="KIO24132.1"/>
    </source>
</evidence>
<sequence>MPWHLTNMYRNSASQYHGGYKSRPESSSQPPHSDSLRLLSYNHHSKPSLQLSPTQAQMAQLADAVHTVRANADLDRRNDGIALIEVDVVYGHPTCIKYKWSSHRRSPKKFTVWLRNVKTQEHYKAKETVWTSAGEGQVKINSLPRKTGEYQLVLTEYNDYDNTYARSSTFWIYKSDF</sequence>
<dbReference type="Proteomes" id="UP000054248">
    <property type="component" value="Unassembled WGS sequence"/>
</dbReference>